<evidence type="ECO:0000313" key="1">
    <source>
        <dbReference type="EMBL" id="GME89667.1"/>
    </source>
</evidence>
<evidence type="ECO:0000313" key="2">
    <source>
        <dbReference type="Proteomes" id="UP001165064"/>
    </source>
</evidence>
<accession>A0ACB5TIY4</accession>
<reference evidence="1" key="1">
    <citation type="submission" date="2023-04" db="EMBL/GenBank/DDBJ databases">
        <title>Ambrosiozyma monospora NBRC 10751.</title>
        <authorList>
            <person name="Ichikawa N."/>
            <person name="Sato H."/>
            <person name="Tonouchi N."/>
        </authorList>
    </citation>
    <scope>NUCLEOTIDE SEQUENCE</scope>
    <source>
        <strain evidence="1">NBRC 10751</strain>
    </source>
</reference>
<sequence>MEKNTCSVCLEAVSSNRASTNNNNDQEEDQHRPERLEPCNHIYHKDCIERWTNQTNSCPQCRSMVDEIVFVHVEGTSFSIDGSNSKFDSEPESEAELASFGEYSDSDSGLEYNFPTTITNSDNESELFGSLPDNYGTSSNNSENEIEYEQFSPNSYDSSGQLKYYLTD</sequence>
<gene>
    <name evidence="1" type="ORF">Amon02_000855400</name>
</gene>
<dbReference type="Proteomes" id="UP001165064">
    <property type="component" value="Unassembled WGS sequence"/>
</dbReference>
<proteinExistence type="predicted"/>
<dbReference type="EMBL" id="BSXS01007640">
    <property type="protein sequence ID" value="GME89667.1"/>
    <property type="molecule type" value="Genomic_DNA"/>
</dbReference>
<comment type="caution">
    <text evidence="1">The sequence shown here is derived from an EMBL/GenBank/DDBJ whole genome shotgun (WGS) entry which is preliminary data.</text>
</comment>
<organism evidence="1 2">
    <name type="scientific">Ambrosiozyma monospora</name>
    <name type="common">Yeast</name>
    <name type="synonym">Endomycopsis monosporus</name>
    <dbReference type="NCBI Taxonomy" id="43982"/>
    <lineage>
        <taxon>Eukaryota</taxon>
        <taxon>Fungi</taxon>
        <taxon>Dikarya</taxon>
        <taxon>Ascomycota</taxon>
        <taxon>Saccharomycotina</taxon>
        <taxon>Pichiomycetes</taxon>
        <taxon>Pichiales</taxon>
        <taxon>Pichiaceae</taxon>
        <taxon>Ambrosiozyma</taxon>
    </lineage>
</organism>
<keyword evidence="2" id="KW-1185">Reference proteome</keyword>
<name>A0ACB5TIY4_AMBMO</name>
<protein>
    <submittedName>
        <fullName evidence="1">Unnamed protein product</fullName>
    </submittedName>
</protein>